<feature type="region of interest" description="Disordered" evidence="1">
    <location>
        <begin position="1"/>
        <end position="67"/>
    </location>
</feature>
<accession>A0ABQ9HMH3</accession>
<name>A0ABQ9HMH3_9NEOP</name>
<protein>
    <recommendedName>
        <fullName evidence="4">Envelope protein</fullName>
    </recommendedName>
</protein>
<dbReference type="Proteomes" id="UP001159363">
    <property type="component" value="Chromosome X"/>
</dbReference>
<keyword evidence="3" id="KW-1185">Reference proteome</keyword>
<sequence>MGKSPLPDAFCPEERSEGENTAKTHCLKSTSLPPREQAKALRYLQEPKETPVPKHLFTPPERAGPATYSEEQQCTELKVEKIFWEANATTHISNGERTLRNRTKSRVTTKAMDDRNVKKDERAGIGEDETLKWLENLVKYLLAMYRQRHKLLINTNTNIIETVDMGENIMTLRSQPSTFIKNGEVCQGRYPKTHPLTHRPKSKLLTEIIVPTVEINAVHSNGRMSTLIEGGYHLRIAPKLPTVQMSAVNVCVLTGSRTTFHVNPSILLSCTGMMGRRRGSGRRKPRLPLGPTEQGGNSLDSHLGAHWFDSRSGHPDFGFPWFSEICPGEYWDGSLTKATSDSFPFLPQTLFPDQPASSLITSLSTRHNSPPTEPNRVQFPAGSTLYFRIWESCRTMLLFGWFYRGSPISTTLAFRRCSILTSLHPHRLSRPRRKELPKSLLSLCRPISGTKFGQPNYVLGKTGMPRENPSTTVDKREESRL</sequence>
<gene>
    <name evidence="2" type="ORF">PR048_011783</name>
</gene>
<feature type="region of interest" description="Disordered" evidence="1">
    <location>
        <begin position="273"/>
        <end position="297"/>
    </location>
</feature>
<feature type="region of interest" description="Disordered" evidence="1">
    <location>
        <begin position="455"/>
        <end position="481"/>
    </location>
</feature>
<feature type="compositionally biased region" description="Basic and acidic residues" evidence="1">
    <location>
        <begin position="12"/>
        <end position="22"/>
    </location>
</feature>
<proteinExistence type="predicted"/>
<comment type="caution">
    <text evidence="2">The sequence shown here is derived from an EMBL/GenBank/DDBJ whole genome shotgun (WGS) entry which is preliminary data.</text>
</comment>
<reference evidence="2 3" key="1">
    <citation type="submission" date="2023-02" db="EMBL/GenBank/DDBJ databases">
        <title>LHISI_Scaffold_Assembly.</title>
        <authorList>
            <person name="Stuart O.P."/>
            <person name="Cleave R."/>
            <person name="Magrath M.J.L."/>
            <person name="Mikheyev A.S."/>
        </authorList>
    </citation>
    <scope>NUCLEOTIDE SEQUENCE [LARGE SCALE GENOMIC DNA]</scope>
    <source>
        <strain evidence="2">Daus_M_001</strain>
        <tissue evidence="2">Leg muscle</tissue>
    </source>
</reference>
<evidence type="ECO:0000313" key="3">
    <source>
        <dbReference type="Proteomes" id="UP001159363"/>
    </source>
</evidence>
<feature type="compositionally biased region" description="Basic residues" evidence="1">
    <location>
        <begin position="275"/>
        <end position="286"/>
    </location>
</feature>
<evidence type="ECO:0008006" key="4">
    <source>
        <dbReference type="Google" id="ProtNLM"/>
    </source>
</evidence>
<feature type="compositionally biased region" description="Polar residues" evidence="1">
    <location>
        <begin position="23"/>
        <end position="32"/>
    </location>
</feature>
<evidence type="ECO:0000313" key="2">
    <source>
        <dbReference type="EMBL" id="KAJ8885585.1"/>
    </source>
</evidence>
<dbReference type="EMBL" id="JARBHB010000004">
    <property type="protein sequence ID" value="KAJ8885585.1"/>
    <property type="molecule type" value="Genomic_DNA"/>
</dbReference>
<organism evidence="2 3">
    <name type="scientific">Dryococelus australis</name>
    <dbReference type="NCBI Taxonomy" id="614101"/>
    <lineage>
        <taxon>Eukaryota</taxon>
        <taxon>Metazoa</taxon>
        <taxon>Ecdysozoa</taxon>
        <taxon>Arthropoda</taxon>
        <taxon>Hexapoda</taxon>
        <taxon>Insecta</taxon>
        <taxon>Pterygota</taxon>
        <taxon>Neoptera</taxon>
        <taxon>Polyneoptera</taxon>
        <taxon>Phasmatodea</taxon>
        <taxon>Verophasmatodea</taxon>
        <taxon>Anareolatae</taxon>
        <taxon>Phasmatidae</taxon>
        <taxon>Eurycanthinae</taxon>
        <taxon>Dryococelus</taxon>
    </lineage>
</organism>
<evidence type="ECO:0000256" key="1">
    <source>
        <dbReference type="SAM" id="MobiDB-lite"/>
    </source>
</evidence>